<dbReference type="EMBL" id="CP130472">
    <property type="protein sequence ID" value="WLS43671.1"/>
    <property type="molecule type" value="Genomic_DNA"/>
</dbReference>
<protein>
    <submittedName>
        <fullName evidence="3">NADP-dependent oxidoreductase</fullName>
        <ecNumber evidence="3">1.-.-.-</ecNumber>
    </submittedName>
</protein>
<dbReference type="SUPFAM" id="SSF50129">
    <property type="entry name" value="GroES-like"/>
    <property type="match status" value="1"/>
</dbReference>
<dbReference type="InterPro" id="IPR013154">
    <property type="entry name" value="ADH-like_N"/>
</dbReference>
<dbReference type="SUPFAM" id="SSF51735">
    <property type="entry name" value="NAD(P)-binding Rossmann-fold domains"/>
    <property type="match status" value="1"/>
</dbReference>
<dbReference type="KEGG" id="mprn:Q3V37_19935"/>
<dbReference type="InterPro" id="IPR011032">
    <property type="entry name" value="GroES-like_sf"/>
</dbReference>
<dbReference type="RefSeq" id="WP_306271147.1">
    <property type="nucleotide sequence ID" value="NZ_CP130472.1"/>
</dbReference>
<name>A0AAJ6HN30_9ACTN</name>
<organism evidence="3 4">
    <name type="scientific">Micromonospora profundi</name>
    <dbReference type="NCBI Taxonomy" id="1420889"/>
    <lineage>
        <taxon>Bacteria</taxon>
        <taxon>Bacillati</taxon>
        <taxon>Actinomycetota</taxon>
        <taxon>Actinomycetes</taxon>
        <taxon>Micromonosporales</taxon>
        <taxon>Micromonosporaceae</taxon>
        <taxon>Micromonospora</taxon>
    </lineage>
</organism>
<gene>
    <name evidence="3" type="ORF">Q3V37_19935</name>
</gene>
<keyword evidence="4" id="KW-1185">Reference proteome</keyword>
<dbReference type="PANTHER" id="PTHR44154">
    <property type="entry name" value="QUINONE OXIDOREDUCTASE"/>
    <property type="match status" value="1"/>
</dbReference>
<sequence>MRAVIVRRFGGPEVLQIADVPRPEPGVGQLRVRVAAAAVNRIDLSTRSGALSAAGLLPPLPVVALGWDVAGEVDAIGAEGRRFAVGDAVIGLRDVLSAPGAQAEWVVLDEDAVAAAPRTVAAEVAATLPLIGLTAARSLALTGLDAGRTLLVTGAAGGVGGLLLELAALRGVRTVAVADPRDEELVRGLGADWFVPRTDRLGAAVRAVVPGGVDAVVDAAVVGVAAHEAMRGGGTFVALVAPFAPPPLRATRVVVQEVCADGARLAELSALVDSGQLSLRLADRLPLAEVAAAHERLAAGGLRGRLVLVP</sequence>
<dbReference type="InterPro" id="IPR051603">
    <property type="entry name" value="Zinc-ADH_QOR/CCCR"/>
</dbReference>
<evidence type="ECO:0000313" key="4">
    <source>
        <dbReference type="Proteomes" id="UP001235874"/>
    </source>
</evidence>
<evidence type="ECO:0000313" key="3">
    <source>
        <dbReference type="EMBL" id="WLS43671.1"/>
    </source>
</evidence>
<dbReference type="Proteomes" id="UP001235874">
    <property type="component" value="Chromosome"/>
</dbReference>
<evidence type="ECO:0000256" key="1">
    <source>
        <dbReference type="ARBA" id="ARBA00022857"/>
    </source>
</evidence>
<dbReference type="Pfam" id="PF13602">
    <property type="entry name" value="ADH_zinc_N_2"/>
    <property type="match status" value="1"/>
</dbReference>
<dbReference type="PANTHER" id="PTHR44154:SF1">
    <property type="entry name" value="QUINONE OXIDOREDUCTASE"/>
    <property type="match status" value="1"/>
</dbReference>
<evidence type="ECO:0000259" key="2">
    <source>
        <dbReference type="SMART" id="SM00829"/>
    </source>
</evidence>
<dbReference type="InterPro" id="IPR036291">
    <property type="entry name" value="NAD(P)-bd_dom_sf"/>
</dbReference>
<dbReference type="AlphaFoldDB" id="A0AAJ6HN30"/>
<dbReference type="GO" id="GO:0016491">
    <property type="term" value="F:oxidoreductase activity"/>
    <property type="evidence" value="ECO:0007669"/>
    <property type="project" value="UniProtKB-KW"/>
</dbReference>
<dbReference type="InterPro" id="IPR020843">
    <property type="entry name" value="ER"/>
</dbReference>
<keyword evidence="3" id="KW-0560">Oxidoreductase</keyword>
<proteinExistence type="predicted"/>
<dbReference type="CDD" id="cd05289">
    <property type="entry name" value="MDR_like_2"/>
    <property type="match status" value="1"/>
</dbReference>
<reference evidence="3 4" key="1">
    <citation type="submission" date="2023-07" db="EMBL/GenBank/DDBJ databases">
        <title>Micromonospora profundi TRM 95458 converts glycerol to a new osmotic compound.</title>
        <authorList>
            <person name="Lu D."/>
        </authorList>
    </citation>
    <scope>NUCLEOTIDE SEQUENCE [LARGE SCALE GENOMIC DNA]</scope>
    <source>
        <strain evidence="3 4">TRM95458</strain>
    </source>
</reference>
<dbReference type="EC" id="1.-.-.-" evidence="3"/>
<dbReference type="SMART" id="SM00829">
    <property type="entry name" value="PKS_ER"/>
    <property type="match status" value="1"/>
</dbReference>
<feature type="domain" description="Enoyl reductase (ER)" evidence="2">
    <location>
        <begin position="10"/>
        <end position="308"/>
    </location>
</feature>
<accession>A0AAJ6HN30</accession>
<dbReference type="Gene3D" id="3.40.50.720">
    <property type="entry name" value="NAD(P)-binding Rossmann-like Domain"/>
    <property type="match status" value="1"/>
</dbReference>
<dbReference type="Gene3D" id="3.90.180.10">
    <property type="entry name" value="Medium-chain alcohol dehydrogenases, catalytic domain"/>
    <property type="match status" value="1"/>
</dbReference>
<keyword evidence="1" id="KW-0521">NADP</keyword>
<dbReference type="Pfam" id="PF08240">
    <property type="entry name" value="ADH_N"/>
    <property type="match status" value="1"/>
</dbReference>